<keyword evidence="5" id="KW-1185">Reference proteome</keyword>
<keyword evidence="2" id="KW-0106">Calcium</keyword>
<evidence type="ECO:0000313" key="4">
    <source>
        <dbReference type="EMBL" id="KAB0791108.1"/>
    </source>
</evidence>
<name>A0A1Y1LSM5_PHOPY</name>
<keyword evidence="2" id="KW-0564">Palmitate</keyword>
<dbReference type="Proteomes" id="UP000327044">
    <property type="component" value="Unassembled WGS sequence"/>
</dbReference>
<evidence type="ECO:0000313" key="5">
    <source>
        <dbReference type="Proteomes" id="UP000327044"/>
    </source>
</evidence>
<reference evidence="3" key="1">
    <citation type="journal article" date="2016" name="Sci. Rep.">
        <title>Molecular characterization of firefly nuptial gifts: a multi-omics approach sheds light on postcopulatory sexual selection.</title>
        <authorList>
            <person name="Al-Wathiqui N."/>
            <person name="Fallon T.R."/>
            <person name="South A."/>
            <person name="Weng J.K."/>
            <person name="Lewis S.M."/>
        </authorList>
    </citation>
    <scope>NUCLEOTIDE SEQUENCE</scope>
</reference>
<accession>A0A1Y1LSM5</accession>
<dbReference type="InParanoid" id="A0A1Y1LSM5"/>
<organism evidence="3">
    <name type="scientific">Photinus pyralis</name>
    <name type="common">Common eastern firefly</name>
    <name type="synonym">Lampyris pyralis</name>
    <dbReference type="NCBI Taxonomy" id="7054"/>
    <lineage>
        <taxon>Eukaryota</taxon>
        <taxon>Metazoa</taxon>
        <taxon>Ecdysozoa</taxon>
        <taxon>Arthropoda</taxon>
        <taxon>Hexapoda</taxon>
        <taxon>Insecta</taxon>
        <taxon>Pterygota</taxon>
        <taxon>Neoptera</taxon>
        <taxon>Endopterygota</taxon>
        <taxon>Coleoptera</taxon>
        <taxon>Polyphaga</taxon>
        <taxon>Elateriformia</taxon>
        <taxon>Elateroidea</taxon>
        <taxon>Lampyridae</taxon>
        <taxon>Lampyrinae</taxon>
        <taxon>Photinus</taxon>
    </lineage>
</organism>
<dbReference type="PANTHER" id="PTHR23248">
    <property type="entry name" value="PHOSPHOLIPID SCRAMBLASE-RELATED"/>
    <property type="match status" value="1"/>
</dbReference>
<gene>
    <name evidence="4" type="ORF">PPYR_02908</name>
</gene>
<comment type="function">
    <text evidence="2">May mediate accelerated ATP-independent bidirectional transbilayer migration of phospholipids upon binding calcium ions that results in a loss of phospholipid asymmetry in the plasma membrane.</text>
</comment>
<reference evidence="4 5" key="2">
    <citation type="journal article" date="2018" name="Elife">
        <title>Firefly genomes illuminate parallel origins of bioluminescence in beetles.</title>
        <authorList>
            <person name="Fallon T.R."/>
            <person name="Lower S.E."/>
            <person name="Chang C.H."/>
            <person name="Bessho-Uehara M."/>
            <person name="Martin G.J."/>
            <person name="Bewick A.J."/>
            <person name="Behringer M."/>
            <person name="Debat H.J."/>
            <person name="Wong I."/>
            <person name="Day J.C."/>
            <person name="Suvorov A."/>
            <person name="Silva C.J."/>
            <person name="Stanger-Hall K.F."/>
            <person name="Hall D.W."/>
            <person name="Schmitz R.J."/>
            <person name="Nelson D.R."/>
            <person name="Lewis S.M."/>
            <person name="Shigenobu S."/>
            <person name="Bybee S.M."/>
            <person name="Larracuente A.M."/>
            <person name="Oba Y."/>
            <person name="Weng J.K."/>
        </authorList>
    </citation>
    <scope>NUCLEOTIDE SEQUENCE [LARGE SCALE GENOMIC DNA]</scope>
    <source>
        <strain evidence="4">1611_PpyrPB1</strain>
        <tissue evidence="4">Whole body</tissue>
    </source>
</reference>
<dbReference type="GO" id="GO:0005886">
    <property type="term" value="C:plasma membrane"/>
    <property type="evidence" value="ECO:0007669"/>
    <property type="project" value="TreeGrafter"/>
</dbReference>
<keyword evidence="2" id="KW-0449">Lipoprotein</keyword>
<comment type="similarity">
    <text evidence="1 2">Belongs to the phospholipid scramblase family.</text>
</comment>
<dbReference type="OrthoDB" id="191150at2759"/>
<dbReference type="EMBL" id="GEZM01047910">
    <property type="protein sequence ID" value="JAV76694.1"/>
    <property type="molecule type" value="Transcribed_RNA"/>
</dbReference>
<sequence>MAEEIPLPVIDFQPQNGCIAKHAGLDDFKTVDELRLYPQRSTDYKYLVTNKQNDNMYKVQIDSEASHCQPQRPYTIQLLDNSDAPIMKITHSIGCESCFCCALPQKVDMFTPPDTPVGSLEQEWNLLYPTFAVKNENKEIMLRIEGPCSRLTCCSDPDFKIITPDGEKEIGQISREHYLYSKITFAETLDAKTKALLLGSCLVVNLTYWNV</sequence>
<evidence type="ECO:0000256" key="2">
    <source>
        <dbReference type="RuleBase" id="RU363116"/>
    </source>
</evidence>
<dbReference type="Pfam" id="PF03803">
    <property type="entry name" value="Scramblase"/>
    <property type="match status" value="1"/>
</dbReference>
<dbReference type="InterPro" id="IPR005552">
    <property type="entry name" value="Scramblase"/>
</dbReference>
<dbReference type="GO" id="GO:0017128">
    <property type="term" value="F:phospholipid scramblase activity"/>
    <property type="evidence" value="ECO:0007669"/>
    <property type="project" value="InterPro"/>
</dbReference>
<dbReference type="AlphaFoldDB" id="A0A1Y1LSM5"/>
<dbReference type="EMBL" id="VVIM01000011">
    <property type="protein sequence ID" value="KAB0791108.1"/>
    <property type="molecule type" value="Genomic_DNA"/>
</dbReference>
<protein>
    <recommendedName>
        <fullName evidence="2">Phospholipid scramblase</fullName>
    </recommendedName>
</protein>
<evidence type="ECO:0000256" key="1">
    <source>
        <dbReference type="ARBA" id="ARBA00005350"/>
    </source>
</evidence>
<evidence type="ECO:0000313" key="3">
    <source>
        <dbReference type="EMBL" id="JAV76694.1"/>
    </source>
</evidence>
<comment type="cofactor">
    <cofactor evidence="2">
        <name>Ca(2+)</name>
        <dbReference type="ChEBI" id="CHEBI:29108"/>
    </cofactor>
</comment>
<proteinExistence type="inferred from homology"/>
<reference evidence="4" key="3">
    <citation type="submission" date="2019-08" db="EMBL/GenBank/DDBJ databases">
        <authorList>
            <consortium name="Photinus pyralis genome working group"/>
            <person name="Fallon T.R."/>
            <person name="Sander Lower S.E."/>
            <person name="Weng J.-K."/>
        </authorList>
    </citation>
    <scope>NUCLEOTIDE SEQUENCE</scope>
    <source>
        <strain evidence="4">1611_PpyrPB1</strain>
        <tissue evidence="4">Whole body</tissue>
    </source>
</reference>
<dbReference type="PANTHER" id="PTHR23248:SF9">
    <property type="entry name" value="PHOSPHOLIPID SCRAMBLASE"/>
    <property type="match status" value="1"/>
</dbReference>